<dbReference type="GO" id="GO:0003700">
    <property type="term" value="F:DNA-binding transcription factor activity"/>
    <property type="evidence" value="ECO:0007669"/>
    <property type="project" value="InterPro"/>
</dbReference>
<keyword evidence="8" id="KW-1185">Reference proteome</keyword>
<evidence type="ECO:0000256" key="3">
    <source>
        <dbReference type="ARBA" id="ARBA00023125"/>
    </source>
</evidence>
<dbReference type="GO" id="GO:0003677">
    <property type="term" value="F:DNA binding"/>
    <property type="evidence" value="ECO:0007669"/>
    <property type="project" value="UniProtKB-KW"/>
</dbReference>
<comment type="subcellular location">
    <subcellularLocation>
        <location evidence="1">Nucleus</location>
    </subcellularLocation>
</comment>
<sequence>MTARIECLEARLAYMQDAIRPASLLPIAHDSGQDLQRIDGPAAKNTLAEERSQSDEDKQSRVQVMTTVLEPQGQVPELIQRIQDSHGCPQYQDVVASALNEILRPTDLNVLEQEPDPALLHRLPRYEETRALLDEFFSRAAPFCLLYDQELFLQIVESLYGRGIPPAAEVFANINIALAMCHITRMTRAPVPSQENKKAWMRFRYAISVLPQLLMTGVTFEVVQVLLGIATFLSLNGDTETALPLITAARSLSHQLELFRDIAGTSKTHNTLRRRIFWMTHVMESRACIRSGVDPTHILDNIDMDTLDRAKKDLWIVKDDEQQSEFIQALISLTIMTGQVPSLAQHQAEPLSAQTGVHNNIAALNSDLELWRRRFGLLLTSEAHKWDDSQEISRLWMQISYFHMLMIVDTKPCYAHRGADMAPGSEFSNYDDSITTITGAEAKCIEAARALLEMARHIPRADHYWTWILIHYVFEASSIVFARILEDTHSPACAEDLRRLEMAERLFVDLVCYTQGTKGNVRNFQRLCTGLKRIARDAIKKAAERMDQPAQDSVSWLPDS</sequence>
<dbReference type="Pfam" id="PF04082">
    <property type="entry name" value="Fungal_trans"/>
    <property type="match status" value="1"/>
</dbReference>
<name>A0A9P8RHN4_9PEZI</name>
<evidence type="ECO:0000256" key="1">
    <source>
        <dbReference type="ARBA" id="ARBA00004123"/>
    </source>
</evidence>
<proteinExistence type="predicted"/>
<dbReference type="InterPro" id="IPR007219">
    <property type="entry name" value="XnlR_reg_dom"/>
</dbReference>
<dbReference type="PANTHER" id="PTHR46910">
    <property type="entry name" value="TRANSCRIPTION FACTOR PDR1"/>
    <property type="match status" value="1"/>
</dbReference>
<dbReference type="PANTHER" id="PTHR46910:SF37">
    <property type="entry name" value="ZN(II)2CYS6 TRANSCRIPTION FACTOR (EUROFUNG)"/>
    <property type="match status" value="1"/>
</dbReference>
<comment type="caution">
    <text evidence="7">The sequence shown here is derived from an EMBL/GenBank/DDBJ whole genome shotgun (WGS) entry which is preliminary data.</text>
</comment>
<dbReference type="GO" id="GO:0006351">
    <property type="term" value="P:DNA-templated transcription"/>
    <property type="evidence" value="ECO:0007669"/>
    <property type="project" value="InterPro"/>
</dbReference>
<evidence type="ECO:0000256" key="4">
    <source>
        <dbReference type="ARBA" id="ARBA00023163"/>
    </source>
</evidence>
<evidence type="ECO:0000313" key="8">
    <source>
        <dbReference type="Proteomes" id="UP000758603"/>
    </source>
</evidence>
<accession>A0A9P8RHN4</accession>
<keyword evidence="2" id="KW-0805">Transcription regulation</keyword>
<dbReference type="GO" id="GO:0008270">
    <property type="term" value="F:zinc ion binding"/>
    <property type="evidence" value="ECO:0007669"/>
    <property type="project" value="InterPro"/>
</dbReference>
<keyword evidence="3" id="KW-0238">DNA-binding</keyword>
<dbReference type="GeneID" id="70130007"/>
<dbReference type="Proteomes" id="UP000758603">
    <property type="component" value="Unassembled WGS sequence"/>
</dbReference>
<dbReference type="RefSeq" id="XP_045951032.1">
    <property type="nucleotide sequence ID" value="XM_046101115.1"/>
</dbReference>
<dbReference type="OrthoDB" id="2123952at2759"/>
<evidence type="ECO:0000259" key="6">
    <source>
        <dbReference type="Pfam" id="PF04082"/>
    </source>
</evidence>
<dbReference type="CDD" id="cd12148">
    <property type="entry name" value="fungal_TF_MHR"/>
    <property type="match status" value="1"/>
</dbReference>
<evidence type="ECO:0000313" key="7">
    <source>
        <dbReference type="EMBL" id="KAH6639958.1"/>
    </source>
</evidence>
<keyword evidence="5" id="KW-0539">Nucleus</keyword>
<evidence type="ECO:0000256" key="2">
    <source>
        <dbReference type="ARBA" id="ARBA00023015"/>
    </source>
</evidence>
<gene>
    <name evidence="7" type="ORF">BKA67DRAFT_542489</name>
</gene>
<dbReference type="InterPro" id="IPR050987">
    <property type="entry name" value="AtrR-like"/>
</dbReference>
<protein>
    <recommendedName>
        <fullName evidence="6">Xylanolytic transcriptional activator regulatory domain-containing protein</fullName>
    </recommendedName>
</protein>
<organism evidence="7 8">
    <name type="scientific">Truncatella angustata</name>
    <dbReference type="NCBI Taxonomy" id="152316"/>
    <lineage>
        <taxon>Eukaryota</taxon>
        <taxon>Fungi</taxon>
        <taxon>Dikarya</taxon>
        <taxon>Ascomycota</taxon>
        <taxon>Pezizomycotina</taxon>
        <taxon>Sordariomycetes</taxon>
        <taxon>Xylariomycetidae</taxon>
        <taxon>Amphisphaeriales</taxon>
        <taxon>Sporocadaceae</taxon>
        <taxon>Truncatella</taxon>
    </lineage>
</organism>
<reference evidence="7" key="1">
    <citation type="journal article" date="2021" name="Nat. Commun.">
        <title>Genetic determinants of endophytism in the Arabidopsis root mycobiome.</title>
        <authorList>
            <person name="Mesny F."/>
            <person name="Miyauchi S."/>
            <person name="Thiergart T."/>
            <person name="Pickel B."/>
            <person name="Atanasova L."/>
            <person name="Karlsson M."/>
            <person name="Huettel B."/>
            <person name="Barry K.W."/>
            <person name="Haridas S."/>
            <person name="Chen C."/>
            <person name="Bauer D."/>
            <person name="Andreopoulos W."/>
            <person name="Pangilinan J."/>
            <person name="LaButti K."/>
            <person name="Riley R."/>
            <person name="Lipzen A."/>
            <person name="Clum A."/>
            <person name="Drula E."/>
            <person name="Henrissat B."/>
            <person name="Kohler A."/>
            <person name="Grigoriev I.V."/>
            <person name="Martin F.M."/>
            <person name="Hacquard S."/>
        </authorList>
    </citation>
    <scope>NUCLEOTIDE SEQUENCE</scope>
    <source>
        <strain evidence="7">MPI-SDFR-AT-0073</strain>
    </source>
</reference>
<evidence type="ECO:0000256" key="5">
    <source>
        <dbReference type="ARBA" id="ARBA00023242"/>
    </source>
</evidence>
<dbReference type="GO" id="GO:0005634">
    <property type="term" value="C:nucleus"/>
    <property type="evidence" value="ECO:0007669"/>
    <property type="project" value="UniProtKB-SubCell"/>
</dbReference>
<feature type="domain" description="Xylanolytic transcriptional activator regulatory" evidence="6">
    <location>
        <begin position="133"/>
        <end position="334"/>
    </location>
</feature>
<dbReference type="AlphaFoldDB" id="A0A9P8RHN4"/>
<keyword evidence="4" id="KW-0804">Transcription</keyword>
<dbReference type="EMBL" id="JAGPXC010000014">
    <property type="protein sequence ID" value="KAH6639958.1"/>
    <property type="molecule type" value="Genomic_DNA"/>
</dbReference>